<feature type="signal peptide" evidence="3">
    <location>
        <begin position="1"/>
        <end position="29"/>
    </location>
</feature>
<evidence type="ECO:0000256" key="1">
    <source>
        <dbReference type="ARBA" id="ARBA00022729"/>
    </source>
</evidence>
<organism evidence="4 5">
    <name type="scientific">Streptomyces ochraceiscleroticus</name>
    <dbReference type="NCBI Taxonomy" id="47761"/>
    <lineage>
        <taxon>Bacteria</taxon>
        <taxon>Bacillati</taxon>
        <taxon>Actinomycetota</taxon>
        <taxon>Actinomycetes</taxon>
        <taxon>Kitasatosporales</taxon>
        <taxon>Streptomycetaceae</taxon>
        <taxon>Streptomyces</taxon>
    </lineage>
</organism>
<evidence type="ECO:0000313" key="5">
    <source>
        <dbReference type="Proteomes" id="UP001596139"/>
    </source>
</evidence>
<dbReference type="PANTHER" id="PTHR15462:SF19">
    <property type="entry name" value="PEPTIDASE S1 DOMAIN-CONTAINING PROTEIN"/>
    <property type="match status" value="1"/>
</dbReference>
<dbReference type="InterPro" id="IPR018114">
    <property type="entry name" value="TRYPSIN_HIS"/>
</dbReference>
<dbReference type="InterPro" id="IPR009003">
    <property type="entry name" value="Peptidase_S1_PA"/>
</dbReference>
<dbReference type="EMBL" id="JBHSPX010000002">
    <property type="protein sequence ID" value="MFC6062225.1"/>
    <property type="molecule type" value="Genomic_DNA"/>
</dbReference>
<evidence type="ECO:0000256" key="3">
    <source>
        <dbReference type="SAM" id="SignalP"/>
    </source>
</evidence>
<proteinExistence type="predicted"/>
<gene>
    <name evidence="4" type="ORF">ACFP4F_06680</name>
</gene>
<keyword evidence="4" id="KW-0378">Hydrolase</keyword>
<accession>A0ABW1MG02</accession>
<dbReference type="Proteomes" id="UP001596139">
    <property type="component" value="Unassembled WGS sequence"/>
</dbReference>
<dbReference type="GO" id="GO:0016787">
    <property type="term" value="F:hydrolase activity"/>
    <property type="evidence" value="ECO:0007669"/>
    <property type="project" value="UniProtKB-KW"/>
</dbReference>
<keyword evidence="1 3" id="KW-0732">Signal</keyword>
<evidence type="ECO:0000256" key="2">
    <source>
        <dbReference type="SAM" id="MobiDB-lite"/>
    </source>
</evidence>
<dbReference type="Gene3D" id="2.40.10.10">
    <property type="entry name" value="Trypsin-like serine proteases"/>
    <property type="match status" value="2"/>
</dbReference>
<feature type="region of interest" description="Disordered" evidence="2">
    <location>
        <begin position="88"/>
        <end position="123"/>
    </location>
</feature>
<keyword evidence="5" id="KW-1185">Reference proteome</keyword>
<evidence type="ECO:0000313" key="4">
    <source>
        <dbReference type="EMBL" id="MFC6062225.1"/>
    </source>
</evidence>
<dbReference type="PANTHER" id="PTHR15462">
    <property type="entry name" value="SERINE PROTEASE"/>
    <property type="match status" value="1"/>
</dbReference>
<dbReference type="RefSeq" id="WP_051861686.1">
    <property type="nucleotide sequence ID" value="NZ_JBHSPX010000002.1"/>
</dbReference>
<dbReference type="InterPro" id="IPR050966">
    <property type="entry name" value="Glutamyl_endopeptidase"/>
</dbReference>
<protein>
    <submittedName>
        <fullName evidence="4">Trypsin-like serine peptidase</fullName>
        <ecNumber evidence="4">3.4.21.-</ecNumber>
    </submittedName>
</protein>
<sequence length="336" mass="34643">MSGRASARVTAAALLAAGTLCATALQAPAAGAAEPPGAAAEQNAKKAAAFWTADRMRAAKPLDLLSVARKKLTAAAARAAAAPAAHTVPRGKKAAVPPTLPSLPSPALKTFPQPGGPWTGGGKVTSTAGRVFFTYQGRQASCSGDAVTSKNGSTVLTAGHCVKLDGAWHTNWIFVPGYHDGQAPHGKWAASKTLTTPQWKAKEDINYDVGAAVVPPVDGKRLTDAVGGQGVAFNTGYNKKMYAFGYPAAAPYDGSKLIYCSGVTIKDSLFSKDHGMACNMTGGSSGGPWFTKFDEKTGTGLQSSVNSFGYTFLPNTMFGPYFGADAKNLYNEAQGS</sequence>
<feature type="chain" id="PRO_5046046447" evidence="3">
    <location>
        <begin position="30"/>
        <end position="336"/>
    </location>
</feature>
<dbReference type="SUPFAM" id="SSF50494">
    <property type="entry name" value="Trypsin-like serine proteases"/>
    <property type="match status" value="1"/>
</dbReference>
<comment type="caution">
    <text evidence="4">The sequence shown here is derived from an EMBL/GenBank/DDBJ whole genome shotgun (WGS) entry which is preliminary data.</text>
</comment>
<dbReference type="InterPro" id="IPR043504">
    <property type="entry name" value="Peptidase_S1_PA_chymotrypsin"/>
</dbReference>
<name>A0ABW1MG02_9ACTN</name>
<reference evidence="5" key="1">
    <citation type="journal article" date="2019" name="Int. J. Syst. Evol. Microbiol.">
        <title>The Global Catalogue of Microorganisms (GCM) 10K type strain sequencing project: providing services to taxonomists for standard genome sequencing and annotation.</title>
        <authorList>
            <consortium name="The Broad Institute Genomics Platform"/>
            <consortium name="The Broad Institute Genome Sequencing Center for Infectious Disease"/>
            <person name="Wu L."/>
            <person name="Ma J."/>
        </authorList>
    </citation>
    <scope>NUCLEOTIDE SEQUENCE [LARGE SCALE GENOMIC DNA]</scope>
    <source>
        <strain evidence="5">CGMCC 1.15180</strain>
    </source>
</reference>
<dbReference type="EC" id="3.4.21.-" evidence="4"/>
<dbReference type="PROSITE" id="PS00134">
    <property type="entry name" value="TRYPSIN_HIS"/>
    <property type="match status" value="1"/>
</dbReference>